<keyword evidence="1" id="KW-0812">Transmembrane</keyword>
<evidence type="ECO:0000256" key="1">
    <source>
        <dbReference type="SAM" id="Phobius"/>
    </source>
</evidence>
<proteinExistence type="predicted"/>
<evidence type="ECO:0000313" key="3">
    <source>
        <dbReference type="Proteomes" id="UP001239994"/>
    </source>
</evidence>
<dbReference type="AlphaFoldDB" id="A0AAD8ZSU6"/>
<dbReference type="Proteomes" id="UP001239994">
    <property type="component" value="Unassembled WGS sequence"/>
</dbReference>
<organism evidence="2 3">
    <name type="scientific">Electrophorus voltai</name>
    <dbReference type="NCBI Taxonomy" id="2609070"/>
    <lineage>
        <taxon>Eukaryota</taxon>
        <taxon>Metazoa</taxon>
        <taxon>Chordata</taxon>
        <taxon>Craniata</taxon>
        <taxon>Vertebrata</taxon>
        <taxon>Euteleostomi</taxon>
        <taxon>Actinopterygii</taxon>
        <taxon>Neopterygii</taxon>
        <taxon>Teleostei</taxon>
        <taxon>Ostariophysi</taxon>
        <taxon>Gymnotiformes</taxon>
        <taxon>Gymnotoidei</taxon>
        <taxon>Gymnotidae</taxon>
        <taxon>Electrophorus</taxon>
    </lineage>
</organism>
<protein>
    <submittedName>
        <fullName evidence="2">Uncharacterized protein</fullName>
    </submittedName>
</protein>
<reference evidence="2" key="1">
    <citation type="submission" date="2023-03" db="EMBL/GenBank/DDBJ databases">
        <title>Electrophorus voltai genome.</title>
        <authorList>
            <person name="Bian C."/>
        </authorList>
    </citation>
    <scope>NUCLEOTIDE SEQUENCE</scope>
    <source>
        <strain evidence="2">CB-2022</strain>
        <tissue evidence="2">Muscle</tissue>
    </source>
</reference>
<dbReference type="EMBL" id="JAROKS010000004">
    <property type="protein sequence ID" value="KAK1803996.1"/>
    <property type="molecule type" value="Genomic_DNA"/>
</dbReference>
<keyword evidence="1" id="KW-1133">Transmembrane helix</keyword>
<feature type="transmembrane region" description="Helical" evidence="1">
    <location>
        <begin position="198"/>
        <end position="226"/>
    </location>
</feature>
<keyword evidence="1" id="KW-0472">Membrane</keyword>
<name>A0AAD8ZSU6_9TELE</name>
<sequence length="250" mass="27304">MSAEVNDDEAHGTDLACGLYDSGLSDLRHADQCLAPQTLVNCSLRGIQPRAFAQNPHLRYMDIFPLCTRVYWGGASEDKITYIIINTIISTNINTITNINTNINIINTTINTNISTKINTIINTIIGNNTINIINTNINIINTNINTNTIISTIIITKSTIISTNINTSFHLTQRVPLKATPVGVVQSLHHGNRGRRVFVTVSLSFVCVCVCVCVCVYVCVTVVLVGELQSLSSDQCIPVGILQDVFVKV</sequence>
<accession>A0AAD8ZSU6</accession>
<keyword evidence="3" id="KW-1185">Reference proteome</keyword>
<evidence type="ECO:0000313" key="2">
    <source>
        <dbReference type="EMBL" id="KAK1803996.1"/>
    </source>
</evidence>
<gene>
    <name evidence="2" type="ORF">P4O66_003931</name>
</gene>
<comment type="caution">
    <text evidence="2">The sequence shown here is derived from an EMBL/GenBank/DDBJ whole genome shotgun (WGS) entry which is preliminary data.</text>
</comment>